<feature type="compositionally biased region" description="Basic and acidic residues" evidence="1">
    <location>
        <begin position="87"/>
        <end position="99"/>
    </location>
</feature>
<feature type="compositionally biased region" description="Basic and acidic residues" evidence="1">
    <location>
        <begin position="13"/>
        <end position="35"/>
    </location>
</feature>
<evidence type="ECO:0000313" key="2">
    <source>
        <dbReference type="EMBL" id="RRT36708.1"/>
    </source>
</evidence>
<feature type="region of interest" description="Disordered" evidence="1">
    <location>
        <begin position="76"/>
        <end position="126"/>
    </location>
</feature>
<feature type="region of interest" description="Disordered" evidence="1">
    <location>
        <begin position="1"/>
        <end position="55"/>
    </location>
</feature>
<dbReference type="Proteomes" id="UP000287651">
    <property type="component" value="Unassembled WGS sequence"/>
</dbReference>
<dbReference type="AlphaFoldDB" id="A0A426XB88"/>
<evidence type="ECO:0000313" key="3">
    <source>
        <dbReference type="Proteomes" id="UP000287651"/>
    </source>
</evidence>
<gene>
    <name evidence="2" type="ORF">B296_00055377</name>
</gene>
<proteinExistence type="predicted"/>
<dbReference type="EMBL" id="AMZH03023218">
    <property type="protein sequence ID" value="RRT36708.1"/>
    <property type="molecule type" value="Genomic_DNA"/>
</dbReference>
<organism evidence="2 3">
    <name type="scientific">Ensete ventricosum</name>
    <name type="common">Abyssinian banana</name>
    <name type="synonym">Musa ensete</name>
    <dbReference type="NCBI Taxonomy" id="4639"/>
    <lineage>
        <taxon>Eukaryota</taxon>
        <taxon>Viridiplantae</taxon>
        <taxon>Streptophyta</taxon>
        <taxon>Embryophyta</taxon>
        <taxon>Tracheophyta</taxon>
        <taxon>Spermatophyta</taxon>
        <taxon>Magnoliopsida</taxon>
        <taxon>Liliopsida</taxon>
        <taxon>Zingiberales</taxon>
        <taxon>Musaceae</taxon>
        <taxon>Ensete</taxon>
    </lineage>
</organism>
<evidence type="ECO:0000256" key="1">
    <source>
        <dbReference type="SAM" id="MobiDB-lite"/>
    </source>
</evidence>
<comment type="caution">
    <text evidence="2">The sequence shown here is derived from an EMBL/GenBank/DDBJ whole genome shotgun (WGS) entry which is preliminary data.</text>
</comment>
<accession>A0A426XB88</accession>
<name>A0A426XB88_ENSVE</name>
<protein>
    <submittedName>
        <fullName evidence="2">Uncharacterized protein</fullName>
    </submittedName>
</protein>
<reference evidence="2 3" key="1">
    <citation type="journal article" date="2014" name="Agronomy (Basel)">
        <title>A Draft Genome Sequence for Ensete ventricosum, the Drought-Tolerant Tree Against Hunger.</title>
        <authorList>
            <person name="Harrison J."/>
            <person name="Moore K.A."/>
            <person name="Paszkiewicz K."/>
            <person name="Jones T."/>
            <person name="Grant M."/>
            <person name="Ambacheew D."/>
            <person name="Muzemil S."/>
            <person name="Studholme D.J."/>
        </authorList>
    </citation>
    <scope>NUCLEOTIDE SEQUENCE [LARGE SCALE GENOMIC DNA]</scope>
</reference>
<sequence>MQRRRSVNPAIEIAKREGDGDVLGRGRRVRPEKTSNEGGSMRLGPEEGEDASAPRGEVPLLQCDAAMGTTEGLGIDLATTEGEEEGEGRGVRGKEERKKGVGNGAAVPRRRWFPGQSKTFASDELR</sequence>